<feature type="domain" description="Peptidase C39" evidence="13">
    <location>
        <begin position="6"/>
        <end position="126"/>
    </location>
</feature>
<keyword evidence="3" id="KW-0547">Nucleotide-binding</keyword>
<feature type="transmembrane region" description="Helical" evidence="10">
    <location>
        <begin position="194"/>
        <end position="214"/>
    </location>
</feature>
<dbReference type="SMART" id="SM00382">
    <property type="entry name" value="AAA"/>
    <property type="match status" value="1"/>
</dbReference>
<dbReference type="SUPFAM" id="SSF52540">
    <property type="entry name" value="P-loop containing nucleoside triphosphate hydrolases"/>
    <property type="match status" value="1"/>
</dbReference>
<dbReference type="PROSITE" id="PS00211">
    <property type="entry name" value="ABC_TRANSPORTER_1"/>
    <property type="match status" value="1"/>
</dbReference>
<keyword evidence="9" id="KW-0080">Bacteriocin transport</keyword>
<dbReference type="InterPro" id="IPR039421">
    <property type="entry name" value="Type_1_exporter"/>
</dbReference>
<dbReference type="InterPro" id="IPR005074">
    <property type="entry name" value="Peptidase_C39"/>
</dbReference>
<dbReference type="SUPFAM" id="SSF90123">
    <property type="entry name" value="ABC transporter transmembrane region"/>
    <property type="match status" value="1"/>
</dbReference>
<dbReference type="PROSITE" id="PS50929">
    <property type="entry name" value="ABC_TM1F"/>
    <property type="match status" value="1"/>
</dbReference>
<comment type="subcellular location">
    <subcellularLocation>
        <location evidence="1">Cell membrane</location>
        <topology evidence="1">Multi-pass membrane protein</topology>
    </subcellularLocation>
</comment>
<dbReference type="PANTHER" id="PTHR24221:SF654">
    <property type="entry name" value="ATP-BINDING CASSETTE SUB-FAMILY B MEMBER 6"/>
    <property type="match status" value="1"/>
</dbReference>
<dbReference type="Gene3D" id="3.40.50.300">
    <property type="entry name" value="P-loop containing nucleotide triphosphate hydrolases"/>
    <property type="match status" value="1"/>
</dbReference>
<feature type="transmembrane region" description="Helical" evidence="10">
    <location>
        <begin position="379"/>
        <end position="403"/>
    </location>
</feature>
<evidence type="ECO:0000256" key="6">
    <source>
        <dbReference type="ARBA" id="ARBA00022927"/>
    </source>
</evidence>
<dbReference type="Gene3D" id="1.20.1560.10">
    <property type="entry name" value="ABC transporter type 1, transmembrane domain"/>
    <property type="match status" value="1"/>
</dbReference>
<gene>
    <name evidence="14" type="ORF">HED64_14180</name>
</gene>
<feature type="transmembrane region" description="Helical" evidence="10">
    <location>
        <begin position="272"/>
        <end position="290"/>
    </location>
</feature>
<keyword evidence="8 10" id="KW-0472">Membrane</keyword>
<evidence type="ECO:0000256" key="8">
    <source>
        <dbReference type="ARBA" id="ARBA00023136"/>
    </source>
</evidence>
<accession>A0ABX1G760</accession>
<dbReference type="Pfam" id="PF00005">
    <property type="entry name" value="ABC_tran"/>
    <property type="match status" value="1"/>
</dbReference>
<feature type="transmembrane region" description="Helical" evidence="10">
    <location>
        <begin position="158"/>
        <end position="182"/>
    </location>
</feature>
<dbReference type="InterPro" id="IPR003593">
    <property type="entry name" value="AAA+_ATPase"/>
</dbReference>
<dbReference type="EMBL" id="JAAWVT010000007">
    <property type="protein sequence ID" value="NKG21848.1"/>
    <property type="molecule type" value="Genomic_DNA"/>
</dbReference>
<dbReference type="PROSITE" id="PS50893">
    <property type="entry name" value="ABC_TRANSPORTER_2"/>
    <property type="match status" value="1"/>
</dbReference>
<evidence type="ECO:0000259" key="13">
    <source>
        <dbReference type="PROSITE" id="PS50990"/>
    </source>
</evidence>
<evidence type="ECO:0000256" key="3">
    <source>
        <dbReference type="ARBA" id="ARBA00022741"/>
    </source>
</evidence>
<dbReference type="InterPro" id="IPR003439">
    <property type="entry name" value="ABC_transporter-like_ATP-bd"/>
</dbReference>
<evidence type="ECO:0000313" key="14">
    <source>
        <dbReference type="EMBL" id="NKG21848.1"/>
    </source>
</evidence>
<keyword evidence="2 10" id="KW-0812">Transmembrane</keyword>
<reference evidence="14 15" key="1">
    <citation type="submission" date="2020-04" db="EMBL/GenBank/DDBJ databases">
        <title>Paeniglutamicibacter sp. ANT13_2, a novel actinomycete isolated from sediment in Antarctica.</title>
        <authorList>
            <person name="Sakdapetsiri C."/>
            <person name="Pinyakong O."/>
        </authorList>
    </citation>
    <scope>NUCLEOTIDE SEQUENCE [LARGE SCALE GENOMIC DNA]</scope>
    <source>
        <strain evidence="14 15">ANT13_2</strain>
    </source>
</reference>
<keyword evidence="4" id="KW-0645">Protease</keyword>
<sequence length="736" mass="80050">MRTVLQSTETECGLAALSTLMSHYGYETTIQEMRQFAAPGRSGLNLAQMRSIATRQGFDVKLFGVNSSAQLSDFPVPAIAFWENSHYVVISRIRRGRVEVIDPAVGEIVVDAEEFAASFSGVLMTVSPGEEFKRRRTKQGGLLPFVVKYLPHNTSWMFGLPVLAGLVSMLALLPALTTQVVVDHLVPFGLENAVLPLALLFVGVALFHFLLVLARSEMILWLEKSIDVAMMLRMFRHLLKLPFSYFMNRSSGDLLVRFSSASTIRDAVSGRLFPLFMDGMLLLFYGMVLASYHVFYLLAVLALLFIFGGIVLFTLGLSKRLADKELQKMAESQSILLESIEGIETIKSLGLETESQERYEARYLESVRWSVQRERLENVLYAVFQAFSLFVPLALLCMGVFLFSMGEMTIGQLLAAGTLAGTAIGPVQNIGIALQSLQTVGVHTARLQDITDEAPEAMGGGEAIDFQGQVEFVDVTIAYDGEKPVIEGASFSLLAGQTAAIVGPSGAGKSTLAKTILGLLPTKVGTIRYQGFDSTQVDLHSVRSRVGLVTQTVSGISGSLGDNIAFGREWITRDDMLEACAMAGLTELLKTLPMGLDTPLGESGKGLSGGQLQRLAIARAIVGRPSLLVLDEATSHLDEQTEKDVTEQLSKLNMTKVVIAHRLSTIKNADVVFRLDEAGGGLSTMSVLEYLEFRNEAAEEDTASVLADGHFDALEPEKETSAFRESSGIHIAFKGD</sequence>
<keyword evidence="4" id="KW-0788">Thiol protease</keyword>
<evidence type="ECO:0000256" key="7">
    <source>
        <dbReference type="ARBA" id="ARBA00022989"/>
    </source>
</evidence>
<dbReference type="InterPro" id="IPR027417">
    <property type="entry name" value="P-loop_NTPase"/>
</dbReference>
<keyword evidence="15" id="KW-1185">Reference proteome</keyword>
<feature type="domain" description="ABC transporter" evidence="11">
    <location>
        <begin position="470"/>
        <end position="702"/>
    </location>
</feature>
<dbReference type="PANTHER" id="PTHR24221">
    <property type="entry name" value="ATP-BINDING CASSETTE SUB-FAMILY B"/>
    <property type="match status" value="1"/>
</dbReference>
<protein>
    <submittedName>
        <fullName evidence="14">Peptidase domain-containing ABC transporter</fullName>
    </submittedName>
</protein>
<evidence type="ECO:0000259" key="11">
    <source>
        <dbReference type="PROSITE" id="PS50893"/>
    </source>
</evidence>
<comment type="caution">
    <text evidence="14">The sequence shown here is derived from an EMBL/GenBank/DDBJ whole genome shotgun (WGS) entry which is preliminary data.</text>
</comment>
<keyword evidence="7 10" id="KW-1133">Transmembrane helix</keyword>
<dbReference type="Pfam" id="PF00664">
    <property type="entry name" value="ABC_membrane"/>
    <property type="match status" value="1"/>
</dbReference>
<dbReference type="Pfam" id="PF03412">
    <property type="entry name" value="Peptidase_C39"/>
    <property type="match status" value="1"/>
</dbReference>
<evidence type="ECO:0000256" key="10">
    <source>
        <dbReference type="SAM" id="Phobius"/>
    </source>
</evidence>
<evidence type="ECO:0000313" key="15">
    <source>
        <dbReference type="Proteomes" id="UP000746595"/>
    </source>
</evidence>
<dbReference type="InterPro" id="IPR036640">
    <property type="entry name" value="ABC1_TM_sf"/>
</dbReference>
<evidence type="ECO:0000256" key="5">
    <source>
        <dbReference type="ARBA" id="ARBA00022840"/>
    </source>
</evidence>
<evidence type="ECO:0000256" key="2">
    <source>
        <dbReference type="ARBA" id="ARBA00022692"/>
    </source>
</evidence>
<name>A0ABX1G760_9MICC</name>
<dbReference type="InterPro" id="IPR011527">
    <property type="entry name" value="ABC1_TM_dom"/>
</dbReference>
<evidence type="ECO:0000256" key="9">
    <source>
        <dbReference type="ARBA" id="ARBA00043264"/>
    </source>
</evidence>
<evidence type="ECO:0000256" key="4">
    <source>
        <dbReference type="ARBA" id="ARBA00022807"/>
    </source>
</evidence>
<proteinExistence type="predicted"/>
<keyword evidence="6" id="KW-0813">Transport</keyword>
<evidence type="ECO:0000256" key="1">
    <source>
        <dbReference type="ARBA" id="ARBA00004651"/>
    </source>
</evidence>
<dbReference type="RefSeq" id="WP_168152672.1">
    <property type="nucleotide sequence ID" value="NZ_JAAWVT010000007.1"/>
</dbReference>
<dbReference type="InterPro" id="IPR017871">
    <property type="entry name" value="ABC_transporter-like_CS"/>
</dbReference>
<dbReference type="PROSITE" id="PS50990">
    <property type="entry name" value="PEPTIDASE_C39"/>
    <property type="match status" value="1"/>
</dbReference>
<keyword evidence="6" id="KW-0653">Protein transport</keyword>
<keyword evidence="5" id="KW-0067">ATP-binding</keyword>
<feature type="domain" description="ABC transmembrane type-1" evidence="12">
    <location>
        <begin position="162"/>
        <end position="439"/>
    </location>
</feature>
<dbReference type="Proteomes" id="UP000746595">
    <property type="component" value="Unassembled WGS sequence"/>
</dbReference>
<dbReference type="Gene3D" id="3.90.70.10">
    <property type="entry name" value="Cysteine proteinases"/>
    <property type="match status" value="1"/>
</dbReference>
<evidence type="ECO:0000259" key="12">
    <source>
        <dbReference type="PROSITE" id="PS50929"/>
    </source>
</evidence>
<organism evidence="14 15">
    <name type="scientific">Paeniglutamicibacter terrestris</name>
    <dbReference type="NCBI Taxonomy" id="2723403"/>
    <lineage>
        <taxon>Bacteria</taxon>
        <taxon>Bacillati</taxon>
        <taxon>Actinomycetota</taxon>
        <taxon>Actinomycetes</taxon>
        <taxon>Micrococcales</taxon>
        <taxon>Micrococcaceae</taxon>
        <taxon>Paeniglutamicibacter</taxon>
    </lineage>
</organism>
<feature type="transmembrane region" description="Helical" evidence="10">
    <location>
        <begin position="296"/>
        <end position="318"/>
    </location>
</feature>
<keyword evidence="4" id="KW-0378">Hydrolase</keyword>